<keyword evidence="2" id="KW-1185">Reference proteome</keyword>
<evidence type="ECO:0000313" key="2">
    <source>
        <dbReference type="Proteomes" id="UP000017836"/>
    </source>
</evidence>
<dbReference type="AlphaFoldDB" id="U5D5R5"/>
<dbReference type="HOGENOM" id="CLU_1899028_0_0_1"/>
<dbReference type="Proteomes" id="UP000017836">
    <property type="component" value="Unassembled WGS sequence"/>
</dbReference>
<sequence length="134" mass="14807">MVEAGATHNLLSDREADPLSLTLAGDTSYLQQDFLMMAKESVVLHRGVVAIMDKQCPCMVHAACMEKEKALSTLQLKTRSQQGHANYLVASLTKEIGEGLMAHPAIMRLLEYNNLMPQELPKTLHPPHAINQCI</sequence>
<accession>U5D5R5</accession>
<reference evidence="2" key="1">
    <citation type="journal article" date="2013" name="Science">
        <title>The Amborella genome and the evolution of flowering plants.</title>
        <authorList>
            <consortium name="Amborella Genome Project"/>
        </authorList>
    </citation>
    <scope>NUCLEOTIDE SEQUENCE [LARGE SCALE GENOMIC DNA]</scope>
</reference>
<proteinExistence type="predicted"/>
<name>U5D5R5_AMBTC</name>
<protein>
    <submittedName>
        <fullName evidence="1">Uncharacterized protein</fullName>
    </submittedName>
</protein>
<evidence type="ECO:0000313" key="1">
    <source>
        <dbReference type="EMBL" id="ERN17789.1"/>
    </source>
</evidence>
<dbReference type="EMBL" id="KI392311">
    <property type="protein sequence ID" value="ERN17789.1"/>
    <property type="molecule type" value="Genomic_DNA"/>
</dbReference>
<organism evidence="1 2">
    <name type="scientific">Amborella trichopoda</name>
    <dbReference type="NCBI Taxonomy" id="13333"/>
    <lineage>
        <taxon>Eukaryota</taxon>
        <taxon>Viridiplantae</taxon>
        <taxon>Streptophyta</taxon>
        <taxon>Embryophyta</taxon>
        <taxon>Tracheophyta</taxon>
        <taxon>Spermatophyta</taxon>
        <taxon>Magnoliopsida</taxon>
        <taxon>Amborellales</taxon>
        <taxon>Amborellaceae</taxon>
        <taxon>Amborella</taxon>
    </lineage>
</organism>
<dbReference type="Gramene" id="ERN17789">
    <property type="protein sequence ID" value="ERN17789"/>
    <property type="gene ID" value="AMTR_s00047p00150970"/>
</dbReference>
<gene>
    <name evidence="1" type="ORF">AMTR_s00047p00150970</name>
</gene>